<evidence type="ECO:0000256" key="3">
    <source>
        <dbReference type="ARBA" id="ARBA00022722"/>
    </source>
</evidence>
<evidence type="ECO:0000256" key="5">
    <source>
        <dbReference type="ARBA" id="ARBA00022759"/>
    </source>
</evidence>
<dbReference type="GO" id="GO:0016787">
    <property type="term" value="F:hydrolase activity"/>
    <property type="evidence" value="ECO:0007669"/>
    <property type="project" value="UniProtKB-KW"/>
</dbReference>
<dbReference type="InterPro" id="IPR021127">
    <property type="entry name" value="CRISPR_associated_Cas2"/>
</dbReference>
<keyword evidence="8 9" id="KW-0051">Antiviral defense</keyword>
<evidence type="ECO:0000313" key="10">
    <source>
        <dbReference type="EMBL" id="CAI4030057.1"/>
    </source>
</evidence>
<dbReference type="NCBIfam" id="TIGR01573">
    <property type="entry name" value="cas2"/>
    <property type="match status" value="1"/>
</dbReference>
<keyword evidence="6 9" id="KW-0378">Hydrolase</keyword>
<dbReference type="PANTHER" id="PTHR34405">
    <property type="entry name" value="CRISPR-ASSOCIATED ENDORIBONUCLEASE CAS2"/>
    <property type="match status" value="1"/>
</dbReference>
<keyword evidence="7 9" id="KW-0460">Magnesium</keyword>
<protein>
    <recommendedName>
        <fullName evidence="9">CRISPR-associated endoribonuclease Cas2</fullName>
        <ecNumber evidence="9">3.1.-.-</ecNumber>
    </recommendedName>
</protein>
<comment type="similarity">
    <text evidence="2 9">Belongs to the CRISPR-associated endoribonuclease Cas2 protein family.</text>
</comment>
<dbReference type="GO" id="GO:0046872">
    <property type="term" value="F:metal ion binding"/>
    <property type="evidence" value="ECO:0007669"/>
    <property type="project" value="UniProtKB-UniRule"/>
</dbReference>
<dbReference type="AlphaFoldDB" id="A0AA86MW41"/>
<organism evidence="10 11">
    <name type="scientific">Nitrospira tepida</name>
    <dbReference type="NCBI Taxonomy" id="2973512"/>
    <lineage>
        <taxon>Bacteria</taxon>
        <taxon>Pseudomonadati</taxon>
        <taxon>Nitrospirota</taxon>
        <taxon>Nitrospiria</taxon>
        <taxon>Nitrospirales</taxon>
        <taxon>Nitrospiraceae</taxon>
        <taxon>Nitrospira</taxon>
    </lineage>
</organism>
<dbReference type="GO" id="GO:0051607">
    <property type="term" value="P:defense response to virus"/>
    <property type="evidence" value="ECO:0007669"/>
    <property type="project" value="UniProtKB-UniRule"/>
</dbReference>
<evidence type="ECO:0000256" key="2">
    <source>
        <dbReference type="ARBA" id="ARBA00009959"/>
    </source>
</evidence>
<keyword evidence="5 9" id="KW-0255">Endonuclease</keyword>
<evidence type="ECO:0000256" key="7">
    <source>
        <dbReference type="ARBA" id="ARBA00022842"/>
    </source>
</evidence>
<dbReference type="Gene3D" id="3.30.70.240">
    <property type="match status" value="1"/>
</dbReference>
<dbReference type="KEGG" id="nti:DNFV4_00481"/>
<dbReference type="InterPro" id="IPR019199">
    <property type="entry name" value="Virulence_VapD/CRISPR_Cas2"/>
</dbReference>
<sequence length="92" mass="10337">MRSRYLVCYDIADEGRLTRLHRYLKSIGVPVQYSVFLCSLTWPELQEGLSRIRDLIDATADDVRVYPLPADEPITSLGSGDRTPEGTVVVLP</sequence>
<evidence type="ECO:0000256" key="9">
    <source>
        <dbReference type="HAMAP-Rule" id="MF_01471"/>
    </source>
</evidence>
<proteinExistence type="inferred from homology"/>
<dbReference type="GO" id="GO:0043571">
    <property type="term" value="P:maintenance of CRISPR repeat elements"/>
    <property type="evidence" value="ECO:0007669"/>
    <property type="project" value="UniProtKB-UniRule"/>
</dbReference>
<evidence type="ECO:0000313" key="11">
    <source>
        <dbReference type="Proteomes" id="UP001179121"/>
    </source>
</evidence>
<dbReference type="HAMAP" id="MF_01471">
    <property type="entry name" value="Cas2"/>
    <property type="match status" value="1"/>
</dbReference>
<keyword evidence="3 9" id="KW-0540">Nuclease</keyword>
<dbReference type="GO" id="GO:0004521">
    <property type="term" value="F:RNA endonuclease activity"/>
    <property type="evidence" value="ECO:0007669"/>
    <property type="project" value="InterPro"/>
</dbReference>
<dbReference type="EC" id="3.1.-.-" evidence="9"/>
<evidence type="ECO:0000256" key="4">
    <source>
        <dbReference type="ARBA" id="ARBA00022723"/>
    </source>
</evidence>
<dbReference type="RefSeq" id="WP_289267061.1">
    <property type="nucleotide sequence ID" value="NZ_OX365700.1"/>
</dbReference>
<reference evidence="10" key="1">
    <citation type="submission" date="2022-10" db="EMBL/GenBank/DDBJ databases">
        <authorList>
            <person name="Koch H."/>
        </authorList>
    </citation>
    <scope>NUCLEOTIDE SEQUENCE</scope>
    <source>
        <strain evidence="10">DNF</strain>
    </source>
</reference>
<evidence type="ECO:0000256" key="1">
    <source>
        <dbReference type="ARBA" id="ARBA00001946"/>
    </source>
</evidence>
<dbReference type="CDD" id="cd09725">
    <property type="entry name" value="Cas2_I_II_III"/>
    <property type="match status" value="1"/>
</dbReference>
<dbReference type="EMBL" id="OX365700">
    <property type="protein sequence ID" value="CAI4030057.1"/>
    <property type="molecule type" value="Genomic_DNA"/>
</dbReference>
<keyword evidence="11" id="KW-1185">Reference proteome</keyword>
<dbReference type="Proteomes" id="UP001179121">
    <property type="component" value="Chromosome"/>
</dbReference>
<accession>A0AA86MW41</accession>
<comment type="subunit">
    <text evidence="9">Homodimer, forms a heterotetramer with a Cas1 homodimer.</text>
</comment>
<dbReference type="Pfam" id="PF09827">
    <property type="entry name" value="CRISPR_Cas2"/>
    <property type="match status" value="1"/>
</dbReference>
<comment type="function">
    <text evidence="9">CRISPR (clustered regularly interspaced short palindromic repeat), is an adaptive immune system that provides protection against mobile genetic elements (viruses, transposable elements and conjugative plasmids). CRISPR clusters contain sequences complementary to antecedent mobile elements and target invading nucleic acids. CRISPR clusters are transcribed and processed into CRISPR RNA (crRNA). Functions as a ssRNA-specific endoribonuclease. Involved in the integration of spacer DNA into the CRISPR cassette.</text>
</comment>
<dbReference type="SUPFAM" id="SSF143430">
    <property type="entry name" value="TTP0101/SSO1404-like"/>
    <property type="match status" value="1"/>
</dbReference>
<comment type="cofactor">
    <cofactor evidence="1 9">
        <name>Mg(2+)</name>
        <dbReference type="ChEBI" id="CHEBI:18420"/>
    </cofactor>
</comment>
<dbReference type="PANTHER" id="PTHR34405:SF3">
    <property type="entry name" value="CRISPR-ASSOCIATED ENDORIBONUCLEASE CAS2 3"/>
    <property type="match status" value="1"/>
</dbReference>
<keyword evidence="4 9" id="KW-0479">Metal-binding</keyword>
<gene>
    <name evidence="9" type="primary">cas2</name>
    <name evidence="10" type="ORF">DNFV4_00481</name>
</gene>
<evidence type="ECO:0000256" key="6">
    <source>
        <dbReference type="ARBA" id="ARBA00022801"/>
    </source>
</evidence>
<evidence type="ECO:0000256" key="8">
    <source>
        <dbReference type="ARBA" id="ARBA00023118"/>
    </source>
</evidence>
<name>A0AA86MW41_9BACT</name>
<feature type="binding site" evidence="9">
    <location>
        <position position="10"/>
    </location>
    <ligand>
        <name>Mg(2+)</name>
        <dbReference type="ChEBI" id="CHEBI:18420"/>
        <note>catalytic</note>
    </ligand>
</feature>